<protein>
    <recommendedName>
        <fullName evidence="4">Pentatricopeptide repeat-containing protein</fullName>
    </recommendedName>
</protein>
<dbReference type="PANTHER" id="PTHR47938">
    <property type="entry name" value="RESPIRATORY COMPLEX I CHAPERONE (CIA84), PUTATIVE (AFU_ORTHOLOGUE AFUA_2G06020)-RELATED"/>
    <property type="match status" value="1"/>
</dbReference>
<sequence length="735" mass="82284">MRRFARSQGTDALVLSPEKTEALVHSPAAPSPSIRELHNTYRAIVAEQRNKSATQRTLASTILTQEQLITVINGLGTSEKPADLNLITDVAAHLPKMFGMNLTTEIHDAVLRALIRNGHTMAARNWLQSMAQKSGQINPSHAQWHLFLKSIESGALNESFKFLHNCVRQMTASGCKPNNTTFKVLIGAKWAMTKNSYPHVIAFQSLVDEMKELGIGYSASVEALLYQNYVDRGLVPAAIEISQYYRSKFPNVRAVTEDQERQWEGWLADAARRDGVRGAATLLKKFQEEGCSPSPEIFQTILRFSSSVGDIRFLENTFSMVAHAQHWGIIINNLARTGQIPQALSAYKECKDSGIKPHAALVGPIIGALCRTSLRPPSSVEIDQAMRLYHELAEAVPVSEHVSGETVPFSDHPVGPNTDIYRTLLRAMSMSPDTAMYSSVVKTLVDDMLERKEYISDSVITSSVIIMRMRASADVDEAFGAYKALREDLDATGYTVVLNAFSKLPLDPDGHLPALRQYFDIVRDMREEGHTMTPVVYTILLRELAKIGTRMKQPDSTLPWELSSSLVNAVRRAHDMLTLDASLSPDIRVLNQLMDTYQRLGCFAEAYRVWNMMYLSRQFDHVSVSIILDACGWAKDWGIAREVCVRLSGDNFLFDQHNWNTWIECLCRLGKLGDAVKTVCIEMGRGQTDVAPDENSVRILVKFARKINEQELVLARVKRYLPELWEKLPGDIKTG</sequence>
<feature type="repeat" description="PPR" evidence="1">
    <location>
        <begin position="323"/>
        <end position="357"/>
    </location>
</feature>
<dbReference type="Pfam" id="PF01535">
    <property type="entry name" value="PPR"/>
    <property type="match status" value="2"/>
</dbReference>
<evidence type="ECO:0000256" key="1">
    <source>
        <dbReference type="PROSITE-ProRule" id="PRU00708"/>
    </source>
</evidence>
<proteinExistence type="predicted"/>
<keyword evidence="3" id="KW-1185">Reference proteome</keyword>
<dbReference type="Proteomes" id="UP001556367">
    <property type="component" value="Unassembled WGS sequence"/>
</dbReference>
<name>A0ABR3J7S1_9AGAR</name>
<gene>
    <name evidence="2" type="ORF">HGRIS_008224</name>
</gene>
<evidence type="ECO:0000313" key="3">
    <source>
        <dbReference type="Proteomes" id="UP001556367"/>
    </source>
</evidence>
<organism evidence="2 3">
    <name type="scientific">Hohenbuehelia grisea</name>
    <dbReference type="NCBI Taxonomy" id="104357"/>
    <lineage>
        <taxon>Eukaryota</taxon>
        <taxon>Fungi</taxon>
        <taxon>Dikarya</taxon>
        <taxon>Basidiomycota</taxon>
        <taxon>Agaricomycotina</taxon>
        <taxon>Agaricomycetes</taxon>
        <taxon>Agaricomycetidae</taxon>
        <taxon>Agaricales</taxon>
        <taxon>Pleurotineae</taxon>
        <taxon>Pleurotaceae</taxon>
        <taxon>Hohenbuehelia</taxon>
    </lineage>
</organism>
<reference evidence="3" key="1">
    <citation type="submission" date="2024-06" db="EMBL/GenBank/DDBJ databases">
        <title>Multi-omics analyses provide insights into the biosynthesis of the anticancer antibiotic pleurotin in Hohenbuehelia grisea.</title>
        <authorList>
            <person name="Weaver J.A."/>
            <person name="Alberti F."/>
        </authorList>
    </citation>
    <scope>NUCLEOTIDE SEQUENCE [LARGE SCALE GENOMIC DNA]</scope>
    <source>
        <strain evidence="3">T-177</strain>
    </source>
</reference>
<dbReference type="PANTHER" id="PTHR47938:SF35">
    <property type="entry name" value="PENTATRICOPEPTIDE REPEAT-CONTAINING PROTEIN 4, MITOCHONDRIAL-RELATED"/>
    <property type="match status" value="1"/>
</dbReference>
<dbReference type="EMBL" id="JASNQZ010000011">
    <property type="protein sequence ID" value="KAL0951540.1"/>
    <property type="molecule type" value="Genomic_DNA"/>
</dbReference>
<accession>A0ABR3J7S1</accession>
<dbReference type="InterPro" id="IPR002885">
    <property type="entry name" value="PPR_rpt"/>
</dbReference>
<comment type="caution">
    <text evidence="2">The sequence shown here is derived from an EMBL/GenBank/DDBJ whole genome shotgun (WGS) entry which is preliminary data.</text>
</comment>
<evidence type="ECO:0000313" key="2">
    <source>
        <dbReference type="EMBL" id="KAL0951540.1"/>
    </source>
</evidence>
<dbReference type="PROSITE" id="PS51375">
    <property type="entry name" value="PPR"/>
    <property type="match status" value="1"/>
</dbReference>
<dbReference type="InterPro" id="IPR011990">
    <property type="entry name" value="TPR-like_helical_dom_sf"/>
</dbReference>
<dbReference type="Gene3D" id="1.25.40.10">
    <property type="entry name" value="Tetratricopeptide repeat domain"/>
    <property type="match status" value="3"/>
</dbReference>
<evidence type="ECO:0008006" key="4">
    <source>
        <dbReference type="Google" id="ProtNLM"/>
    </source>
</evidence>